<reference evidence="2" key="2">
    <citation type="journal article" date="2017" name="Nat. Plants">
        <title>The Aegilops tauschii genome reveals multiple impacts of transposons.</title>
        <authorList>
            <person name="Zhao G."/>
            <person name="Zou C."/>
            <person name="Li K."/>
            <person name="Wang K."/>
            <person name="Li T."/>
            <person name="Gao L."/>
            <person name="Zhang X."/>
            <person name="Wang H."/>
            <person name="Yang Z."/>
            <person name="Liu X."/>
            <person name="Jiang W."/>
            <person name="Mao L."/>
            <person name="Kong X."/>
            <person name="Jiao Y."/>
            <person name="Jia J."/>
        </authorList>
    </citation>
    <scope>NUCLEOTIDE SEQUENCE [LARGE SCALE GENOMIC DNA]</scope>
    <source>
        <strain evidence="2">cv. AL8/78</strain>
    </source>
</reference>
<dbReference type="AlphaFoldDB" id="A0A453QKU4"/>
<proteinExistence type="predicted"/>
<organism evidence="1 2">
    <name type="scientific">Aegilops tauschii subsp. strangulata</name>
    <name type="common">Goatgrass</name>
    <dbReference type="NCBI Taxonomy" id="200361"/>
    <lineage>
        <taxon>Eukaryota</taxon>
        <taxon>Viridiplantae</taxon>
        <taxon>Streptophyta</taxon>
        <taxon>Embryophyta</taxon>
        <taxon>Tracheophyta</taxon>
        <taxon>Spermatophyta</taxon>
        <taxon>Magnoliopsida</taxon>
        <taxon>Liliopsida</taxon>
        <taxon>Poales</taxon>
        <taxon>Poaceae</taxon>
        <taxon>BOP clade</taxon>
        <taxon>Pooideae</taxon>
        <taxon>Triticodae</taxon>
        <taxon>Triticeae</taxon>
        <taxon>Triticinae</taxon>
        <taxon>Aegilops</taxon>
    </lineage>
</organism>
<reference evidence="1" key="3">
    <citation type="journal article" date="2017" name="Nature">
        <title>Genome sequence of the progenitor of the wheat D genome Aegilops tauschii.</title>
        <authorList>
            <person name="Luo M.C."/>
            <person name="Gu Y.Q."/>
            <person name="Puiu D."/>
            <person name="Wang H."/>
            <person name="Twardziok S.O."/>
            <person name="Deal K.R."/>
            <person name="Huo N."/>
            <person name="Zhu T."/>
            <person name="Wang L."/>
            <person name="Wang Y."/>
            <person name="McGuire P.E."/>
            <person name="Liu S."/>
            <person name="Long H."/>
            <person name="Ramasamy R.K."/>
            <person name="Rodriguez J.C."/>
            <person name="Van S.L."/>
            <person name="Yuan L."/>
            <person name="Wang Z."/>
            <person name="Xia Z."/>
            <person name="Xiao L."/>
            <person name="Anderson O.D."/>
            <person name="Ouyang S."/>
            <person name="Liang Y."/>
            <person name="Zimin A.V."/>
            <person name="Pertea G."/>
            <person name="Qi P."/>
            <person name="Bennetzen J.L."/>
            <person name="Dai X."/>
            <person name="Dawson M.W."/>
            <person name="Muller H.G."/>
            <person name="Kugler K."/>
            <person name="Rivarola-Duarte L."/>
            <person name="Spannagl M."/>
            <person name="Mayer K.F.X."/>
            <person name="Lu F.H."/>
            <person name="Bevan M.W."/>
            <person name="Leroy P."/>
            <person name="Li P."/>
            <person name="You F.M."/>
            <person name="Sun Q."/>
            <person name="Liu Z."/>
            <person name="Lyons E."/>
            <person name="Wicker T."/>
            <person name="Salzberg S.L."/>
            <person name="Devos K.M."/>
            <person name="Dvorak J."/>
        </authorList>
    </citation>
    <scope>NUCLEOTIDE SEQUENCE [LARGE SCALE GENOMIC DNA]</scope>
    <source>
        <strain evidence="1">cv. AL8/78</strain>
    </source>
</reference>
<reference evidence="1" key="4">
    <citation type="submission" date="2019-03" db="UniProtKB">
        <authorList>
            <consortium name="EnsemblPlants"/>
        </authorList>
    </citation>
    <scope>IDENTIFICATION</scope>
</reference>
<dbReference type="EnsemblPlants" id="AET7Gv20219800.3">
    <property type="protein sequence ID" value="AET7Gv20219800.3"/>
    <property type="gene ID" value="AET7Gv20219800"/>
</dbReference>
<dbReference type="Proteomes" id="UP000015105">
    <property type="component" value="Chromosome 7D"/>
</dbReference>
<evidence type="ECO:0000313" key="1">
    <source>
        <dbReference type="EnsemblPlants" id="AET7Gv20219800.3"/>
    </source>
</evidence>
<keyword evidence="2" id="KW-1185">Reference proteome</keyword>
<accession>A0A453QKU4</accession>
<evidence type="ECO:0000313" key="2">
    <source>
        <dbReference type="Proteomes" id="UP000015105"/>
    </source>
</evidence>
<dbReference type="Gramene" id="AET7Gv20219800.3">
    <property type="protein sequence ID" value="AET7Gv20219800.3"/>
    <property type="gene ID" value="AET7Gv20219800"/>
</dbReference>
<name>A0A453QKU4_AEGTS</name>
<protein>
    <submittedName>
        <fullName evidence="1">Uncharacterized protein</fullName>
    </submittedName>
</protein>
<reference evidence="1" key="5">
    <citation type="journal article" date="2021" name="G3 (Bethesda)">
        <title>Aegilops tauschii genome assembly Aet v5.0 features greater sequence contiguity and improved annotation.</title>
        <authorList>
            <person name="Wang L."/>
            <person name="Zhu T."/>
            <person name="Rodriguez J.C."/>
            <person name="Deal K.R."/>
            <person name="Dubcovsky J."/>
            <person name="McGuire P.E."/>
            <person name="Lux T."/>
            <person name="Spannagl M."/>
            <person name="Mayer K.F.X."/>
            <person name="Baldrich P."/>
            <person name="Meyers B.C."/>
            <person name="Huo N."/>
            <person name="Gu Y.Q."/>
            <person name="Zhou H."/>
            <person name="Devos K.M."/>
            <person name="Bennetzen J.L."/>
            <person name="Unver T."/>
            <person name="Budak H."/>
            <person name="Gulick P.J."/>
            <person name="Galiba G."/>
            <person name="Kalapos B."/>
            <person name="Nelson D.R."/>
            <person name="Li P."/>
            <person name="You F.M."/>
            <person name="Luo M.C."/>
            <person name="Dvorak J."/>
        </authorList>
    </citation>
    <scope>NUCLEOTIDE SEQUENCE [LARGE SCALE GENOMIC DNA]</scope>
    <source>
        <strain evidence="1">cv. AL8/78</strain>
    </source>
</reference>
<reference evidence="2" key="1">
    <citation type="journal article" date="2014" name="Science">
        <title>Ancient hybridizations among the ancestral genomes of bread wheat.</title>
        <authorList>
            <consortium name="International Wheat Genome Sequencing Consortium,"/>
            <person name="Marcussen T."/>
            <person name="Sandve S.R."/>
            <person name="Heier L."/>
            <person name="Spannagl M."/>
            <person name="Pfeifer M."/>
            <person name="Jakobsen K.S."/>
            <person name="Wulff B.B."/>
            <person name="Steuernagel B."/>
            <person name="Mayer K.F."/>
            <person name="Olsen O.A."/>
        </authorList>
    </citation>
    <scope>NUCLEOTIDE SEQUENCE [LARGE SCALE GENOMIC DNA]</scope>
    <source>
        <strain evidence="2">cv. AL8/78</strain>
    </source>
</reference>
<sequence>TSHIALLLSAFSFQLRPTPHFVSLLPMASASLKKPTHIIIVLGLSTEFSRNKQQTMPVKT</sequence>